<dbReference type="GeneID" id="26645253"/>
<organism evidence="1 2">
    <name type="scientific">Pseudomonas phage KPP21</name>
    <dbReference type="NCBI Taxonomy" id="1678082"/>
    <lineage>
        <taxon>Viruses</taxon>
        <taxon>Duplodnaviria</taxon>
        <taxon>Heunggongvirae</taxon>
        <taxon>Uroviricota</taxon>
        <taxon>Caudoviricetes</taxon>
        <taxon>Schitoviridae</taxon>
        <taxon>Migulavirinae</taxon>
        <taxon>Luzseptimavirus</taxon>
        <taxon>Luzseptimavirus KPP21</taxon>
    </lineage>
</organism>
<protein>
    <submittedName>
        <fullName evidence="1">Uncharacterized protein</fullName>
    </submittedName>
</protein>
<evidence type="ECO:0000313" key="2">
    <source>
        <dbReference type="Proteomes" id="UP000203732"/>
    </source>
</evidence>
<keyword evidence="2" id="KW-1185">Reference proteome</keyword>
<accession>A0A0H5AXV5</accession>
<sequence length="77" mass="9232">MQQSERFEINKEYKPGVCKSLYYTMLSDKYIKEHQFVQHFDTLVYYRNLIDSLKASGMRDLEWGLLLDLAIDHAVKR</sequence>
<evidence type="ECO:0000313" key="1">
    <source>
        <dbReference type="EMBL" id="BAR94596.1"/>
    </source>
</evidence>
<name>A0A0H5AXV5_BPK21</name>
<dbReference type="KEGG" id="vg:26645253"/>
<proteinExistence type="predicted"/>
<dbReference type="EMBL" id="LC064302">
    <property type="protein sequence ID" value="BAR94596.1"/>
    <property type="molecule type" value="Genomic_DNA"/>
</dbReference>
<organismHost>
    <name type="scientific">Pseudomonas aeruginosa</name>
    <dbReference type="NCBI Taxonomy" id="287"/>
</organismHost>
<dbReference type="RefSeq" id="YP_009218986.1">
    <property type="nucleotide sequence ID" value="NC_029017.1"/>
</dbReference>
<reference evidence="1 2" key="1">
    <citation type="submission" date="2015-07" db="EMBL/GenBank/DDBJ databases">
        <title>Characterization of Pseudomonas aeruginosa phage KPP21 belonging to family Podoviridae genus N4-like viruses, isolated in Japan.</title>
        <authorList>
            <person name="Shigehisa R."/>
            <person name="Uchiyama J."/>
            <person name="Kato S."/>
            <person name="Takemura-Uchiyama I."/>
            <person name="Ujihara T."/>
            <person name="Sakaguchi Y."/>
            <person name="Okamoto N."/>
            <person name="Shimakura H."/>
            <person name="Daibata M."/>
            <person name="Sakaguchi M."/>
            <person name="Matsuzaki S."/>
        </authorList>
    </citation>
    <scope>NUCLEOTIDE SEQUENCE [LARGE SCALE GENOMIC DNA]</scope>
</reference>
<dbReference type="Proteomes" id="UP000203732">
    <property type="component" value="Segment"/>
</dbReference>